<keyword evidence="7 9" id="KW-0694">RNA-binding</keyword>
<organism evidence="13">
    <name type="scientific">Melampsora larici-populina (strain 98AG31 / pathotype 3-4-7)</name>
    <name type="common">Poplar leaf rust fungus</name>
    <dbReference type="NCBI Taxonomy" id="747676"/>
    <lineage>
        <taxon>Eukaryota</taxon>
        <taxon>Fungi</taxon>
        <taxon>Dikarya</taxon>
        <taxon>Basidiomycota</taxon>
        <taxon>Pucciniomycotina</taxon>
        <taxon>Pucciniomycetes</taxon>
        <taxon>Pucciniales</taxon>
        <taxon>Melampsoraceae</taxon>
        <taxon>Melampsora</taxon>
    </lineage>
</organism>
<dbReference type="STRING" id="747676.F4S4K5"/>
<dbReference type="Pfam" id="PF08389">
    <property type="entry name" value="Xpo1"/>
    <property type="match status" value="1"/>
</dbReference>
<dbReference type="SUPFAM" id="SSF48371">
    <property type="entry name" value="ARM repeat"/>
    <property type="match status" value="1"/>
</dbReference>
<reference evidence="13" key="1">
    <citation type="journal article" date="2011" name="Proc. Natl. Acad. Sci. U.S.A.">
        <title>Obligate biotrophy features unraveled by the genomic analysis of rust fungi.</title>
        <authorList>
            <person name="Duplessis S."/>
            <person name="Cuomo C.A."/>
            <person name="Lin Y.-C."/>
            <person name="Aerts A."/>
            <person name="Tisserant E."/>
            <person name="Veneault-Fourrey C."/>
            <person name="Joly D.L."/>
            <person name="Hacquard S."/>
            <person name="Amselem J."/>
            <person name="Cantarel B.L."/>
            <person name="Chiu R."/>
            <person name="Coutinho P.M."/>
            <person name="Feau N."/>
            <person name="Field M."/>
            <person name="Frey P."/>
            <person name="Gelhaye E."/>
            <person name="Goldberg J."/>
            <person name="Grabherr M.G."/>
            <person name="Kodira C.D."/>
            <person name="Kohler A."/>
            <person name="Kuees U."/>
            <person name="Lindquist E.A."/>
            <person name="Lucas S.M."/>
            <person name="Mago R."/>
            <person name="Mauceli E."/>
            <person name="Morin E."/>
            <person name="Murat C."/>
            <person name="Pangilinan J.L."/>
            <person name="Park R."/>
            <person name="Pearson M."/>
            <person name="Quesneville H."/>
            <person name="Rouhier N."/>
            <person name="Sakthikumar S."/>
            <person name="Salamov A.A."/>
            <person name="Schmutz J."/>
            <person name="Selles B."/>
            <person name="Shapiro H."/>
            <person name="Tanguay P."/>
            <person name="Tuskan G.A."/>
            <person name="Henrissat B."/>
            <person name="Van de Peer Y."/>
            <person name="Rouze P."/>
            <person name="Ellis J.G."/>
            <person name="Dodds P.N."/>
            <person name="Schein J.E."/>
            <person name="Zhong S."/>
            <person name="Hamelin R.C."/>
            <person name="Grigoriev I.V."/>
            <person name="Szabo L.J."/>
            <person name="Martin F."/>
        </authorList>
    </citation>
    <scope>NUCLEOTIDE SEQUENCE [LARGE SCALE GENOMIC DNA]</scope>
    <source>
        <strain evidence="13">98AG31 / pathotype 3-4-7</strain>
    </source>
</reference>
<comment type="similarity">
    <text evidence="2 9">Belongs to the exportin family.</text>
</comment>
<evidence type="ECO:0000256" key="3">
    <source>
        <dbReference type="ARBA" id="ARBA00018928"/>
    </source>
</evidence>
<dbReference type="GeneID" id="18936522"/>
<gene>
    <name evidence="12" type="ORF">MELLADRAFT_93268</name>
</gene>
<comment type="subcellular location">
    <subcellularLocation>
        <location evidence="1 9">Cytoplasm</location>
    </subcellularLocation>
    <subcellularLocation>
        <location evidence="9">Nucleus</location>
    </subcellularLocation>
    <text evidence="9">Shuttles between the nucleus and the cytoplasm.</text>
</comment>
<feature type="domain" description="Exportin-T C-terminal" evidence="11">
    <location>
        <begin position="585"/>
        <end position="1099"/>
    </location>
</feature>
<evidence type="ECO:0000259" key="10">
    <source>
        <dbReference type="Pfam" id="PF08389"/>
    </source>
</evidence>
<evidence type="ECO:0000256" key="5">
    <source>
        <dbReference type="ARBA" id="ARBA00022490"/>
    </source>
</evidence>
<dbReference type="eggNOG" id="KOG2021">
    <property type="taxonomic scope" value="Eukaryota"/>
</dbReference>
<dbReference type="GO" id="GO:0016363">
    <property type="term" value="C:nuclear matrix"/>
    <property type="evidence" value="ECO:0007669"/>
    <property type="project" value="TreeGrafter"/>
</dbReference>
<dbReference type="PANTHER" id="PTHR15952">
    <property type="entry name" value="EXPORTIN-T/LOS1"/>
    <property type="match status" value="1"/>
</dbReference>
<evidence type="ECO:0000313" key="12">
    <source>
        <dbReference type="EMBL" id="EGG00430.1"/>
    </source>
</evidence>
<dbReference type="InParanoid" id="F4S4K5"/>
<dbReference type="GO" id="GO:0071528">
    <property type="term" value="P:tRNA re-export from nucleus"/>
    <property type="evidence" value="ECO:0007669"/>
    <property type="project" value="UniProtKB-UniRule"/>
</dbReference>
<evidence type="ECO:0000256" key="7">
    <source>
        <dbReference type="ARBA" id="ARBA00022884"/>
    </source>
</evidence>
<dbReference type="InterPro" id="IPR040017">
    <property type="entry name" value="XPOT"/>
</dbReference>
<dbReference type="InterPro" id="IPR045546">
    <property type="entry name" value="Exportin-T_C"/>
</dbReference>
<dbReference type="InterPro" id="IPR016024">
    <property type="entry name" value="ARM-type_fold"/>
</dbReference>
<evidence type="ECO:0000259" key="11">
    <source>
        <dbReference type="Pfam" id="PF19282"/>
    </source>
</evidence>
<evidence type="ECO:0000256" key="6">
    <source>
        <dbReference type="ARBA" id="ARBA00022555"/>
    </source>
</evidence>
<dbReference type="OrthoDB" id="26399at2759"/>
<dbReference type="Gene3D" id="1.25.10.10">
    <property type="entry name" value="Leucine-rich Repeat Variant"/>
    <property type="match status" value="1"/>
</dbReference>
<dbReference type="FunCoup" id="F4S4K5">
    <property type="interactions" value="719"/>
</dbReference>
<feature type="domain" description="Exportin-T C-terminal" evidence="11">
    <location>
        <begin position="383"/>
        <end position="549"/>
    </location>
</feature>
<evidence type="ECO:0000256" key="9">
    <source>
        <dbReference type="RuleBase" id="RU366037"/>
    </source>
</evidence>
<evidence type="ECO:0000256" key="4">
    <source>
        <dbReference type="ARBA" id="ARBA00022448"/>
    </source>
</evidence>
<evidence type="ECO:0000256" key="8">
    <source>
        <dbReference type="ARBA" id="ARBA00023242"/>
    </source>
</evidence>
<protein>
    <recommendedName>
        <fullName evidence="3 9">Exportin-T</fullName>
    </recommendedName>
    <alternativeName>
        <fullName evidence="9">Exportin(tRNA)</fullName>
    </alternativeName>
    <alternativeName>
        <fullName evidence="9">tRNA exportin</fullName>
    </alternativeName>
</protein>
<evidence type="ECO:0000256" key="2">
    <source>
        <dbReference type="ARBA" id="ARBA00009466"/>
    </source>
</evidence>
<dbReference type="GO" id="GO:0005643">
    <property type="term" value="C:nuclear pore"/>
    <property type="evidence" value="ECO:0007669"/>
    <property type="project" value="TreeGrafter"/>
</dbReference>
<dbReference type="HOGENOM" id="CLU_004414_0_1_1"/>
<keyword evidence="13" id="KW-1185">Reference proteome</keyword>
<dbReference type="Proteomes" id="UP000001072">
    <property type="component" value="Unassembled WGS sequence"/>
</dbReference>
<dbReference type="GO" id="GO:0031267">
    <property type="term" value="F:small GTPase binding"/>
    <property type="evidence" value="ECO:0007669"/>
    <property type="project" value="InterPro"/>
</dbReference>
<dbReference type="VEuPathDB" id="FungiDB:MELLADRAFT_93268"/>
<dbReference type="GO" id="GO:0005737">
    <property type="term" value="C:cytoplasm"/>
    <property type="evidence" value="ECO:0007669"/>
    <property type="project" value="UniProtKB-SubCell"/>
</dbReference>
<feature type="domain" description="Exportin-1/Importin-beta-like" evidence="10">
    <location>
        <begin position="124"/>
        <end position="301"/>
    </location>
</feature>
<comment type="function">
    <text evidence="9">tRNA nucleus export receptor which facilitates tRNA translocation across the nuclear pore complex.</text>
</comment>
<dbReference type="PANTHER" id="PTHR15952:SF11">
    <property type="entry name" value="EXPORTIN-T"/>
    <property type="match status" value="1"/>
</dbReference>
<dbReference type="InterPro" id="IPR013598">
    <property type="entry name" value="Exportin-1/Importin-b-like"/>
</dbReference>
<keyword evidence="8 9" id="KW-0539">Nucleus</keyword>
<dbReference type="InterPro" id="IPR011989">
    <property type="entry name" value="ARM-like"/>
</dbReference>
<dbReference type="GO" id="GO:0000049">
    <property type="term" value="F:tRNA binding"/>
    <property type="evidence" value="ECO:0007669"/>
    <property type="project" value="UniProtKB-UniRule"/>
</dbReference>
<evidence type="ECO:0000256" key="1">
    <source>
        <dbReference type="ARBA" id="ARBA00004496"/>
    </source>
</evidence>
<dbReference type="KEGG" id="mlr:MELLADRAFT_93268"/>
<dbReference type="EMBL" id="GL883147">
    <property type="protein sequence ID" value="EGG00430.1"/>
    <property type="molecule type" value="Genomic_DNA"/>
</dbReference>
<keyword evidence="4 9" id="KW-0813">Transport</keyword>
<dbReference type="RefSeq" id="XP_007416276.1">
    <property type="nucleotide sequence ID" value="XM_007416214.1"/>
</dbReference>
<sequence>MAGLDEQLHQAVLAALTPGPHQSQGLQLLQQVRENPTEAWQAGLMAFLAGGPSQDGSSNWTYKYPGETRLFGLQLVDAMLHLTMSSEQQESSAARECCQTIRNQLWDYIIREFVEGAGENGLGYLRNKLVQTLFLIFLQAYTTTWPDFLTSFAALLRRHPTGTANPSSNPPALNPRTTDLYLRLLHEISTELSDSVLRLNKPYARLAKDTEMRDAVRDRDAAGIAKETFGIVAEALQGLSEQETTRVGLKGKMAVECLEMGIRVVEDYVSWIDISLIVTPTWIPFLYQSLRLPQVNIRLAAGDALICTVTKGMPAVNRLQLFDWLKLTDVLLALQTERQQKHTQETEYDEEEEQFGAKLAKILNGMGVELCKVCDDSSTPLDVRSAALQMASSLFPLLWMFFEEKAPAIRLAVIPFASSLLNRYKKDKRTAPDSHMSPEKRSFLSQLLRLVILTMQYPPDDDLEWHAPVPAGETEDEDTTIFLDRRKQMKVLADSIASVDESTFQEITQALITNVLDKVSGEGLQGQTLSWQEAELCLYMLYNYGEALKGLFTGCNPAGPWTYFTIPAEETKKANKNRDHKINYSQYPLTSLGMMLLKTAQSRITQFPHPSIPLQWFECVVRYHDFFEICPNVISDILPAFLDERGVHHPNHSIRSRCAYLFYRFLFLEKPAFQSHIPVQTSHLILDKLQDLIVIDAQVPQDLTSSGAVNGSEILSKAVLLPSTFDSQLYLFEAIGVLLSSFSRDPQAQTMGLQRIISPLTNGLLLAPPNVPVQLADLTKALNVHHCIMAVGAIAKGFPDLPVHSSPRPDAPTLEWPILFKNATDEIIRATKAANEIRIIRDAARSSFHKIVATIGIEALSHVPVFIDCLMDKLTITEFVDFLPFIGQLIHRYKTEFGTLLDSLLIPLVSKIVGFLGQPSTGTDDIITQSELRRAYFTLINSIISANMHTIFLSERNLCHLESILQTIIQQLASEEALLPDLRLGFGVLHRMTSTWLKPCQSTEPAPVPGFERFLYDHVIPLCFSLPKKQKFDWSDAESYLIMAEVATLLHVLLNTRGDEFVEFLTASFLPSIACQPAKSQALIAGLKENANGKPSRKPLLEFFDRPTNKA</sequence>
<name>F4S4K5_MELLP</name>
<evidence type="ECO:0000313" key="13">
    <source>
        <dbReference type="Proteomes" id="UP000001072"/>
    </source>
</evidence>
<accession>F4S4K5</accession>
<keyword evidence="6 9" id="KW-0820">tRNA-binding</keyword>
<proteinExistence type="inferred from homology"/>
<dbReference type="AlphaFoldDB" id="F4S4K5"/>
<dbReference type="Pfam" id="PF19282">
    <property type="entry name" value="Exportin-T"/>
    <property type="match status" value="2"/>
</dbReference>
<keyword evidence="5 9" id="KW-0963">Cytoplasm</keyword>